<evidence type="ECO:0000259" key="4">
    <source>
        <dbReference type="PROSITE" id="PS50893"/>
    </source>
</evidence>
<dbReference type="InterPro" id="IPR017871">
    <property type="entry name" value="ABC_transporter-like_CS"/>
</dbReference>
<keyword evidence="1" id="KW-0813">Transport</keyword>
<dbReference type="GO" id="GO:0005524">
    <property type="term" value="F:ATP binding"/>
    <property type="evidence" value="ECO:0007669"/>
    <property type="project" value="UniProtKB-KW"/>
</dbReference>
<dbReference type="Pfam" id="PF00005">
    <property type="entry name" value="ABC_tran"/>
    <property type="match status" value="1"/>
</dbReference>
<dbReference type="CDD" id="cd03230">
    <property type="entry name" value="ABC_DR_subfamily_A"/>
    <property type="match status" value="1"/>
</dbReference>
<keyword evidence="3 6" id="KW-0067">ATP-binding</keyword>
<dbReference type="InterPro" id="IPR003593">
    <property type="entry name" value="AAA+_ATPase"/>
</dbReference>
<evidence type="ECO:0000313" key="5">
    <source>
        <dbReference type="EMBL" id="HGE66857.1"/>
    </source>
</evidence>
<dbReference type="PANTHER" id="PTHR42939:SF1">
    <property type="entry name" value="ABC TRANSPORTER ATP-BINDING PROTEIN ALBC-RELATED"/>
    <property type="match status" value="1"/>
</dbReference>
<dbReference type="InterPro" id="IPR027417">
    <property type="entry name" value="P-loop_NTPase"/>
</dbReference>
<evidence type="ECO:0000256" key="3">
    <source>
        <dbReference type="ARBA" id="ARBA00022840"/>
    </source>
</evidence>
<keyword evidence="2" id="KW-0547">Nucleotide-binding</keyword>
<dbReference type="Gene3D" id="3.40.50.300">
    <property type="entry name" value="P-loop containing nucleotide triphosphate hydrolases"/>
    <property type="match status" value="1"/>
</dbReference>
<dbReference type="GO" id="GO:0016887">
    <property type="term" value="F:ATP hydrolysis activity"/>
    <property type="evidence" value="ECO:0007669"/>
    <property type="project" value="InterPro"/>
</dbReference>
<dbReference type="PANTHER" id="PTHR42939">
    <property type="entry name" value="ABC TRANSPORTER ATP-BINDING PROTEIN ALBC-RELATED"/>
    <property type="match status" value="1"/>
</dbReference>
<sequence length="208" mass="24005">MSLKAMIELENVWKMYRDDWILKEVTVSFKKNGLFAIVGDNGSGKTTLIKIMCGLIKPTRGVVKIFRKKINGWKYKKSIGVLLHENVLYEELTVEENLKFYSEFYGFSDLAKRVFKEFGLNRYKDTKVGELSYGWRKKANFVRALLGDPPILLLDEPFAGLDEKTRKTVEEILMELSKDKLIIFTIPYKPSISCNILKIENKAVCGNF</sequence>
<accession>A0A7C4S826</accession>
<organism evidence="6">
    <name type="scientific">Geoglobus ahangari</name>
    <dbReference type="NCBI Taxonomy" id="113653"/>
    <lineage>
        <taxon>Archaea</taxon>
        <taxon>Methanobacteriati</taxon>
        <taxon>Methanobacteriota</taxon>
        <taxon>Archaeoglobi</taxon>
        <taxon>Archaeoglobales</taxon>
        <taxon>Archaeoglobaceae</taxon>
        <taxon>Geoglobus</taxon>
    </lineage>
</organism>
<reference evidence="6" key="1">
    <citation type="journal article" date="2020" name="mSystems">
        <title>Genome- and Community-Level Interaction Insights into Carbon Utilization and Element Cycling Functions of Hydrothermarchaeota in Hydrothermal Sediment.</title>
        <authorList>
            <person name="Zhou Z."/>
            <person name="Liu Y."/>
            <person name="Xu W."/>
            <person name="Pan J."/>
            <person name="Luo Z.H."/>
            <person name="Li M."/>
        </authorList>
    </citation>
    <scope>NUCLEOTIDE SEQUENCE [LARGE SCALE GENOMIC DNA]</scope>
    <source>
        <strain evidence="6">SpSt-62</strain>
        <strain evidence="5">SpSt-97</strain>
    </source>
</reference>
<dbReference type="InterPro" id="IPR003439">
    <property type="entry name" value="ABC_transporter-like_ATP-bd"/>
</dbReference>
<dbReference type="PROSITE" id="PS00211">
    <property type="entry name" value="ABC_TRANSPORTER_1"/>
    <property type="match status" value="1"/>
</dbReference>
<protein>
    <submittedName>
        <fullName evidence="6">ABC transporter ATP-binding protein</fullName>
    </submittedName>
</protein>
<gene>
    <name evidence="6" type="ORF">ENT89_04870</name>
    <name evidence="5" type="ORF">ENX77_07080</name>
</gene>
<feature type="domain" description="ABC transporter" evidence="4">
    <location>
        <begin position="7"/>
        <end position="208"/>
    </location>
</feature>
<dbReference type="SMART" id="SM00382">
    <property type="entry name" value="AAA"/>
    <property type="match status" value="1"/>
</dbReference>
<dbReference type="InterPro" id="IPR051782">
    <property type="entry name" value="ABC_Transporter_VariousFunc"/>
</dbReference>
<evidence type="ECO:0000256" key="2">
    <source>
        <dbReference type="ARBA" id="ARBA00022741"/>
    </source>
</evidence>
<proteinExistence type="predicted"/>
<name>A0A7C4S826_9EURY</name>
<dbReference type="PROSITE" id="PS50893">
    <property type="entry name" value="ABC_TRANSPORTER_2"/>
    <property type="match status" value="1"/>
</dbReference>
<dbReference type="EMBL" id="DTPI01000033">
    <property type="protein sequence ID" value="HGE66857.1"/>
    <property type="molecule type" value="Genomic_DNA"/>
</dbReference>
<evidence type="ECO:0000313" key="6">
    <source>
        <dbReference type="EMBL" id="HGU59492.1"/>
    </source>
</evidence>
<comment type="caution">
    <text evidence="6">The sequence shown here is derived from an EMBL/GenBank/DDBJ whole genome shotgun (WGS) entry which is preliminary data.</text>
</comment>
<dbReference type="SUPFAM" id="SSF52540">
    <property type="entry name" value="P-loop containing nucleoside triphosphate hydrolases"/>
    <property type="match status" value="1"/>
</dbReference>
<dbReference type="AlphaFoldDB" id="A0A7C4S826"/>
<dbReference type="EMBL" id="DTAK01000037">
    <property type="protein sequence ID" value="HGU59492.1"/>
    <property type="molecule type" value="Genomic_DNA"/>
</dbReference>
<evidence type="ECO:0000256" key="1">
    <source>
        <dbReference type="ARBA" id="ARBA00022448"/>
    </source>
</evidence>